<evidence type="ECO:0000313" key="10">
    <source>
        <dbReference type="Proteomes" id="UP000249464"/>
    </source>
</evidence>
<dbReference type="CDD" id="cd14858">
    <property type="entry name" value="TrmE_N"/>
    <property type="match status" value="1"/>
</dbReference>
<dbReference type="InterPro" id="IPR004520">
    <property type="entry name" value="GTPase_MnmE"/>
</dbReference>
<organism evidence="9 10">
    <name type="scientific">Microbotryum silenes-dioicae</name>
    <dbReference type="NCBI Taxonomy" id="796604"/>
    <lineage>
        <taxon>Eukaryota</taxon>
        <taxon>Fungi</taxon>
        <taxon>Dikarya</taxon>
        <taxon>Basidiomycota</taxon>
        <taxon>Pucciniomycotina</taxon>
        <taxon>Microbotryomycetes</taxon>
        <taxon>Microbotryales</taxon>
        <taxon>Microbotryaceae</taxon>
        <taxon>Microbotryum</taxon>
    </lineage>
</organism>
<dbReference type="Gene3D" id="1.20.120.430">
    <property type="entry name" value="tRNA modification GTPase MnmE domain 2"/>
    <property type="match status" value="1"/>
</dbReference>
<dbReference type="Gene3D" id="3.40.50.300">
    <property type="entry name" value="P-loop containing nucleotide triphosphate hydrolases"/>
    <property type="match status" value="1"/>
</dbReference>
<accession>A0A2X0M8T7</accession>
<dbReference type="CDD" id="cd04164">
    <property type="entry name" value="trmE"/>
    <property type="match status" value="1"/>
</dbReference>
<evidence type="ECO:0000256" key="1">
    <source>
        <dbReference type="ARBA" id="ARBA00011043"/>
    </source>
</evidence>
<dbReference type="Pfam" id="PF10396">
    <property type="entry name" value="TrmE_N"/>
    <property type="match status" value="1"/>
</dbReference>
<dbReference type="NCBIfam" id="TIGR00231">
    <property type="entry name" value="small_GTP"/>
    <property type="match status" value="1"/>
</dbReference>
<name>A0A2X0M8T7_9BASI</name>
<dbReference type="SUPFAM" id="SSF116878">
    <property type="entry name" value="TrmE connector domain"/>
    <property type="match status" value="1"/>
</dbReference>
<dbReference type="GO" id="GO:0030488">
    <property type="term" value="P:tRNA methylation"/>
    <property type="evidence" value="ECO:0007669"/>
    <property type="project" value="TreeGrafter"/>
</dbReference>
<dbReference type="InterPro" id="IPR018948">
    <property type="entry name" value="GTP-bd_TrmE_N"/>
</dbReference>
<evidence type="ECO:0000256" key="2">
    <source>
        <dbReference type="ARBA" id="ARBA00022694"/>
    </source>
</evidence>
<sequence>MPRLRPPFPLSQLRTQLEPLLRHRSTATSSPTGSGPTIFAPATARGKAAISILRISGPEALTVWHQCTEPPHLKPPGKRSSSHNPPERKAILRKILHPQSREVLDHGIVIYFPAHSALTSQPTLELHTHGSPALLQLLIDVLPTLSKSFRIAEPGEFTRLAFESGKMDLTEVEGIRDLVDAHTEGQRTLAARQANASDVEITGQTRKVYEGMRAQIIEATALVEALIDFGEDEGISEDVFQQARDKVKQLRDRIAQSLADGRRGEIIRSGIQLAIIGAPNAGKTQREAAIVASTPGTTRDIVELSLDYHGFPITIADTAGLRKTHDEVEGIGIARALQKARAADVKLCVLSLPAILEAGDKAIIDPLALNLIDASTIVVLNKADALKPTETQLAYVRSALASTSWGSGSTKTLWQVSLKTRDGLKELGDELRKVLKDRFDLPEDADDIPLVTHARHRYHLQECHTSLETFLSLEAGDIVSAAEELRYAVFALSKISGAVDTEEILGQIFSGFCIGK</sequence>
<dbReference type="InterPro" id="IPR005225">
    <property type="entry name" value="Small_GTP-bd"/>
</dbReference>
<dbReference type="SUPFAM" id="SSF52540">
    <property type="entry name" value="P-loop containing nucleoside triphosphate hydrolases"/>
    <property type="match status" value="1"/>
</dbReference>
<evidence type="ECO:0000256" key="3">
    <source>
        <dbReference type="ARBA" id="ARBA00022741"/>
    </source>
</evidence>
<protein>
    <submittedName>
        <fullName evidence="9">BQ5605_C004g02773 protein</fullName>
    </submittedName>
</protein>
<dbReference type="PANTHER" id="PTHR42714:SF2">
    <property type="entry name" value="TRNA MODIFICATION GTPASE GTPBP3, MITOCHONDRIAL"/>
    <property type="match status" value="1"/>
</dbReference>
<comment type="similarity">
    <text evidence="1">Belongs to the TRAFAC class TrmE-Era-EngA-EngB-Septin-like GTPase superfamily. TrmE GTPase family.</text>
</comment>
<feature type="region of interest" description="Disordered" evidence="5">
    <location>
        <begin position="67"/>
        <end position="86"/>
    </location>
</feature>
<evidence type="ECO:0000256" key="4">
    <source>
        <dbReference type="ARBA" id="ARBA00023134"/>
    </source>
</evidence>
<dbReference type="Gene3D" id="3.30.1360.120">
    <property type="entry name" value="Probable tRNA modification gtpase trme, domain 1"/>
    <property type="match status" value="1"/>
</dbReference>
<dbReference type="InterPro" id="IPR025867">
    <property type="entry name" value="MnmE_helical"/>
</dbReference>
<evidence type="ECO:0000259" key="8">
    <source>
        <dbReference type="Pfam" id="PF12631"/>
    </source>
</evidence>
<dbReference type="InterPro" id="IPR006073">
    <property type="entry name" value="GTP-bd"/>
</dbReference>
<gene>
    <name evidence="9" type="primary">BQ5605_C004g02773</name>
    <name evidence="9" type="ORF">BQ5605_C004G02773</name>
</gene>
<dbReference type="AlphaFoldDB" id="A0A2X0M8T7"/>
<evidence type="ECO:0000259" key="6">
    <source>
        <dbReference type="Pfam" id="PF01926"/>
    </source>
</evidence>
<dbReference type="STRING" id="796604.A0A2X0M8T7"/>
<feature type="domain" description="GTP-binding protein TrmE N-terminal" evidence="7">
    <location>
        <begin position="37"/>
        <end position="166"/>
    </location>
</feature>
<dbReference type="Proteomes" id="UP000249464">
    <property type="component" value="Unassembled WGS sequence"/>
</dbReference>
<keyword evidence="3" id="KW-0547">Nucleotide-binding</keyword>
<dbReference type="GO" id="GO:0003924">
    <property type="term" value="F:GTPase activity"/>
    <property type="evidence" value="ECO:0007669"/>
    <property type="project" value="InterPro"/>
</dbReference>
<dbReference type="NCBIfam" id="NF003661">
    <property type="entry name" value="PRK05291.1-3"/>
    <property type="match status" value="1"/>
</dbReference>
<feature type="domain" description="MnmE helical" evidence="8">
    <location>
        <begin position="169"/>
        <end position="513"/>
    </location>
</feature>
<keyword evidence="4" id="KW-0342">GTP-binding</keyword>
<feature type="domain" description="G" evidence="6">
    <location>
        <begin position="273"/>
        <end position="382"/>
    </location>
</feature>
<dbReference type="GO" id="GO:0005525">
    <property type="term" value="F:GTP binding"/>
    <property type="evidence" value="ECO:0007669"/>
    <property type="project" value="UniProtKB-KW"/>
</dbReference>
<reference evidence="9 10" key="1">
    <citation type="submission" date="2016-11" db="EMBL/GenBank/DDBJ databases">
        <authorList>
            <person name="Jaros S."/>
            <person name="Januszkiewicz K."/>
            <person name="Wedrychowicz H."/>
        </authorList>
    </citation>
    <scope>NUCLEOTIDE SEQUENCE [LARGE SCALE GENOMIC DNA]</scope>
</reference>
<dbReference type="GO" id="GO:0002098">
    <property type="term" value="P:tRNA wobble uridine modification"/>
    <property type="evidence" value="ECO:0007669"/>
    <property type="project" value="TreeGrafter"/>
</dbReference>
<dbReference type="InterPro" id="IPR031168">
    <property type="entry name" value="G_TrmE"/>
</dbReference>
<dbReference type="EMBL" id="FQNC01000046">
    <property type="protein sequence ID" value="SGY67410.1"/>
    <property type="molecule type" value="Genomic_DNA"/>
</dbReference>
<keyword evidence="10" id="KW-1185">Reference proteome</keyword>
<proteinExistence type="inferred from homology"/>
<evidence type="ECO:0000256" key="5">
    <source>
        <dbReference type="SAM" id="MobiDB-lite"/>
    </source>
</evidence>
<dbReference type="HAMAP" id="MF_00379">
    <property type="entry name" value="GTPase_MnmE"/>
    <property type="match status" value="1"/>
</dbReference>
<dbReference type="Pfam" id="PF01926">
    <property type="entry name" value="MMR_HSR1"/>
    <property type="match status" value="1"/>
</dbReference>
<dbReference type="InterPro" id="IPR027417">
    <property type="entry name" value="P-loop_NTPase"/>
</dbReference>
<dbReference type="GO" id="GO:0005739">
    <property type="term" value="C:mitochondrion"/>
    <property type="evidence" value="ECO:0007669"/>
    <property type="project" value="TreeGrafter"/>
</dbReference>
<dbReference type="InterPro" id="IPR027368">
    <property type="entry name" value="MnmE_dom2"/>
</dbReference>
<dbReference type="PANTHER" id="PTHR42714">
    <property type="entry name" value="TRNA MODIFICATION GTPASE GTPBP3"/>
    <property type="match status" value="1"/>
</dbReference>
<evidence type="ECO:0000313" key="9">
    <source>
        <dbReference type="EMBL" id="SGY67410.1"/>
    </source>
</evidence>
<evidence type="ECO:0000259" key="7">
    <source>
        <dbReference type="Pfam" id="PF10396"/>
    </source>
</evidence>
<keyword evidence="2" id="KW-0819">tRNA processing</keyword>
<dbReference type="Pfam" id="PF12631">
    <property type="entry name" value="MnmE_helical"/>
    <property type="match status" value="1"/>
</dbReference>
<dbReference type="InterPro" id="IPR027266">
    <property type="entry name" value="TrmE/GcvT-like"/>
</dbReference>